<dbReference type="GO" id="GO:0005694">
    <property type="term" value="C:chromosome"/>
    <property type="evidence" value="ECO:0007669"/>
    <property type="project" value="TreeGrafter"/>
</dbReference>
<dbReference type="SUPFAM" id="SSF52540">
    <property type="entry name" value="P-loop containing nucleoside triphosphate hydrolases"/>
    <property type="match status" value="1"/>
</dbReference>
<dbReference type="GO" id="GO:0003677">
    <property type="term" value="F:DNA binding"/>
    <property type="evidence" value="ECO:0007669"/>
    <property type="project" value="UniProtKB-KW"/>
</dbReference>
<comment type="catalytic activity">
    <reaction evidence="4">
        <text>Couples ATP hydrolysis with the unwinding of duplex DNA by translocating in the 3'-5' direction.</text>
        <dbReference type="EC" id="5.6.2.4"/>
    </reaction>
</comment>
<dbReference type="GO" id="GO:0005737">
    <property type="term" value="C:cytoplasm"/>
    <property type="evidence" value="ECO:0007669"/>
    <property type="project" value="TreeGrafter"/>
</dbReference>
<dbReference type="PROSITE" id="PS51194">
    <property type="entry name" value="HELICASE_CTER"/>
    <property type="match status" value="1"/>
</dbReference>
<reference evidence="7" key="1">
    <citation type="submission" date="2020-11" db="EMBL/GenBank/DDBJ databases">
        <authorList>
            <person name="Koelle M."/>
            <person name="Horta M.A.C."/>
            <person name="Nowrousian M."/>
            <person name="Ohm R.A."/>
            <person name="Benz P."/>
            <person name="Pilgard A."/>
        </authorList>
    </citation>
    <scope>NUCLEOTIDE SEQUENCE</scope>
    <source>
        <strain evidence="7">FPRL280</strain>
    </source>
</reference>
<comment type="caution">
    <text evidence="7">The sequence shown here is derived from an EMBL/GenBank/DDBJ whole genome shotgun (WGS) entry which is preliminary data.</text>
</comment>
<dbReference type="GO" id="GO:0009378">
    <property type="term" value="F:four-way junction helicase activity"/>
    <property type="evidence" value="ECO:0007669"/>
    <property type="project" value="TreeGrafter"/>
</dbReference>
<accession>A0A8H7P5T3</accession>
<dbReference type="EMBL" id="JADOXO010000044">
    <property type="protein sequence ID" value="KAF9817388.1"/>
    <property type="molecule type" value="Genomic_DNA"/>
</dbReference>
<evidence type="ECO:0000256" key="1">
    <source>
        <dbReference type="ARBA" id="ARBA00005446"/>
    </source>
</evidence>
<organism evidence="7 8">
    <name type="scientific">Rhodonia placenta</name>
    <dbReference type="NCBI Taxonomy" id="104341"/>
    <lineage>
        <taxon>Eukaryota</taxon>
        <taxon>Fungi</taxon>
        <taxon>Dikarya</taxon>
        <taxon>Basidiomycota</taxon>
        <taxon>Agaricomycotina</taxon>
        <taxon>Agaricomycetes</taxon>
        <taxon>Polyporales</taxon>
        <taxon>Adustoporiaceae</taxon>
        <taxon>Rhodonia</taxon>
    </lineage>
</organism>
<dbReference type="EC" id="5.6.2.4" evidence="5"/>
<evidence type="ECO:0000256" key="3">
    <source>
        <dbReference type="ARBA" id="ARBA00023235"/>
    </source>
</evidence>
<gene>
    <name evidence="7" type="ORF">IEO21_03529</name>
</gene>
<evidence type="ECO:0000256" key="4">
    <source>
        <dbReference type="ARBA" id="ARBA00034617"/>
    </source>
</evidence>
<keyword evidence="2" id="KW-0238">DNA-binding</keyword>
<sequence length="177" mass="20157">MQDGHTEEIIRSNDRPEISLCVRKMEHAASSFKDLDFVIPDDFAANVPPPKFVIFCNSILETEAITQYLRNRLPDHLRTKIKYLHATMSADYRADEYMAIKNGDLFGLCVTDAFGMGFDLAGIQLVIQWKAPLSINTLWQRFGRAARGTGEFAFAILIAEKHNFDEEMRKKEVAKAK</sequence>
<dbReference type="PANTHER" id="PTHR13710:SF105">
    <property type="entry name" value="ATP-DEPENDENT DNA HELICASE Q1"/>
    <property type="match status" value="1"/>
</dbReference>
<evidence type="ECO:0000256" key="5">
    <source>
        <dbReference type="ARBA" id="ARBA00034808"/>
    </source>
</evidence>
<evidence type="ECO:0000313" key="7">
    <source>
        <dbReference type="EMBL" id="KAF9817388.1"/>
    </source>
</evidence>
<dbReference type="AlphaFoldDB" id="A0A8H7P5T3"/>
<dbReference type="GO" id="GO:0000724">
    <property type="term" value="P:double-strand break repair via homologous recombination"/>
    <property type="evidence" value="ECO:0007669"/>
    <property type="project" value="TreeGrafter"/>
</dbReference>
<dbReference type="PANTHER" id="PTHR13710">
    <property type="entry name" value="DNA HELICASE RECQ FAMILY MEMBER"/>
    <property type="match status" value="1"/>
</dbReference>
<comment type="similarity">
    <text evidence="1">Belongs to the helicase family. RecQ subfamily.</text>
</comment>
<evidence type="ECO:0000259" key="6">
    <source>
        <dbReference type="PROSITE" id="PS51194"/>
    </source>
</evidence>
<keyword evidence="3" id="KW-0413">Isomerase</keyword>
<evidence type="ECO:0000313" key="8">
    <source>
        <dbReference type="Proteomes" id="UP000639403"/>
    </source>
</evidence>
<name>A0A8H7P5T3_9APHY</name>
<feature type="domain" description="Helicase C-terminal" evidence="6">
    <location>
        <begin position="39"/>
        <end position="177"/>
    </location>
</feature>
<dbReference type="InterPro" id="IPR027417">
    <property type="entry name" value="P-loop_NTPase"/>
</dbReference>
<proteinExistence type="inferred from homology"/>
<dbReference type="Pfam" id="PF00271">
    <property type="entry name" value="Helicase_C"/>
    <property type="match status" value="1"/>
</dbReference>
<dbReference type="InterPro" id="IPR001650">
    <property type="entry name" value="Helicase_C-like"/>
</dbReference>
<dbReference type="Gene3D" id="3.40.50.300">
    <property type="entry name" value="P-loop containing nucleotide triphosphate hydrolases"/>
    <property type="match status" value="1"/>
</dbReference>
<dbReference type="GO" id="GO:0043138">
    <property type="term" value="F:3'-5' DNA helicase activity"/>
    <property type="evidence" value="ECO:0007669"/>
    <property type="project" value="UniProtKB-EC"/>
</dbReference>
<evidence type="ECO:0000256" key="2">
    <source>
        <dbReference type="ARBA" id="ARBA00023125"/>
    </source>
</evidence>
<protein>
    <recommendedName>
        <fullName evidence="5">DNA 3'-5' helicase</fullName>
        <ecNumber evidence="5">5.6.2.4</ecNumber>
    </recommendedName>
</protein>
<dbReference type="SMART" id="SM00490">
    <property type="entry name" value="HELICc"/>
    <property type="match status" value="1"/>
</dbReference>
<dbReference type="Proteomes" id="UP000639403">
    <property type="component" value="Unassembled WGS sequence"/>
</dbReference>
<reference evidence="7" key="2">
    <citation type="journal article" name="Front. Microbiol.">
        <title>Degradative Capacity of Two Strains of Rhodonia placenta: From Phenotype to Genotype.</title>
        <authorList>
            <person name="Kolle M."/>
            <person name="Horta M.A.C."/>
            <person name="Nowrousian M."/>
            <person name="Ohm R.A."/>
            <person name="Benz J.P."/>
            <person name="Pilgard A."/>
        </authorList>
    </citation>
    <scope>NUCLEOTIDE SEQUENCE</scope>
    <source>
        <strain evidence="7">FPRL280</strain>
    </source>
</reference>